<evidence type="ECO:0000313" key="3">
    <source>
        <dbReference type="Proteomes" id="UP001283341"/>
    </source>
</evidence>
<gene>
    <name evidence="2" type="ORF">B0H66DRAFT_538960</name>
</gene>
<dbReference type="EMBL" id="JAUEDM010000010">
    <property type="protein sequence ID" value="KAK3312016.1"/>
    <property type="molecule type" value="Genomic_DNA"/>
</dbReference>
<comment type="caution">
    <text evidence="2">The sequence shown here is derived from an EMBL/GenBank/DDBJ whole genome shotgun (WGS) entry which is preliminary data.</text>
</comment>
<name>A0AAE0LXZ2_9PEZI</name>
<reference evidence="2" key="2">
    <citation type="submission" date="2023-06" db="EMBL/GenBank/DDBJ databases">
        <authorList>
            <consortium name="Lawrence Berkeley National Laboratory"/>
            <person name="Haridas S."/>
            <person name="Hensen N."/>
            <person name="Bonometti L."/>
            <person name="Westerberg I."/>
            <person name="Brannstrom I.O."/>
            <person name="Guillou S."/>
            <person name="Cros-Aarteil S."/>
            <person name="Calhoun S."/>
            <person name="Kuo A."/>
            <person name="Mondo S."/>
            <person name="Pangilinan J."/>
            <person name="Riley R."/>
            <person name="Labutti K."/>
            <person name="Andreopoulos B."/>
            <person name="Lipzen A."/>
            <person name="Chen C."/>
            <person name="Yanf M."/>
            <person name="Daum C."/>
            <person name="Ng V."/>
            <person name="Clum A."/>
            <person name="Steindorff A."/>
            <person name="Ohm R."/>
            <person name="Martin F."/>
            <person name="Silar P."/>
            <person name="Natvig D."/>
            <person name="Lalanne C."/>
            <person name="Gautier V."/>
            <person name="Ament-Velasquez S.L."/>
            <person name="Kruys A."/>
            <person name="Hutchinson M.I."/>
            <person name="Powell A.J."/>
            <person name="Barry K."/>
            <person name="Miller A.N."/>
            <person name="Grigoriev I.V."/>
            <person name="Debuchy R."/>
            <person name="Gladieux P."/>
            <person name="Thoren M.H."/>
            <person name="Johannesson H."/>
        </authorList>
    </citation>
    <scope>NUCLEOTIDE SEQUENCE</scope>
    <source>
        <strain evidence="2">CBS 118394</strain>
    </source>
</reference>
<protein>
    <submittedName>
        <fullName evidence="2">Uncharacterized protein</fullName>
    </submittedName>
</protein>
<accession>A0AAE0LXZ2</accession>
<keyword evidence="3" id="KW-1185">Reference proteome</keyword>
<sequence>MTYPGGGRGLDKCRPRQFSGGQLTASAWGRLAEAGWSIRRVTEAVTEAVPLSWCKADTWLIKAWRARTASQIMGWSVDRSRPLSRFVEWEIDQGFAGYEPRVGATRVVDRWTPKLLWLSIGQVQADLAKRARWHLHVVTRSGLGQLTNCSNRTGKIVRLPRMPCQSFRRSFDPPVWSGLLGVLGSAVVIVGIWLSHVRCLYKSRGPQHHLSALHGEAHVHLFVSITVQ</sequence>
<reference evidence="2" key="1">
    <citation type="journal article" date="2023" name="Mol. Phylogenet. Evol.">
        <title>Genome-scale phylogeny and comparative genomics of the fungal order Sordariales.</title>
        <authorList>
            <person name="Hensen N."/>
            <person name="Bonometti L."/>
            <person name="Westerberg I."/>
            <person name="Brannstrom I.O."/>
            <person name="Guillou S."/>
            <person name="Cros-Aarteil S."/>
            <person name="Calhoun S."/>
            <person name="Haridas S."/>
            <person name="Kuo A."/>
            <person name="Mondo S."/>
            <person name="Pangilinan J."/>
            <person name="Riley R."/>
            <person name="LaButti K."/>
            <person name="Andreopoulos B."/>
            <person name="Lipzen A."/>
            <person name="Chen C."/>
            <person name="Yan M."/>
            <person name="Daum C."/>
            <person name="Ng V."/>
            <person name="Clum A."/>
            <person name="Steindorff A."/>
            <person name="Ohm R.A."/>
            <person name="Martin F."/>
            <person name="Silar P."/>
            <person name="Natvig D.O."/>
            <person name="Lalanne C."/>
            <person name="Gautier V."/>
            <person name="Ament-Velasquez S.L."/>
            <person name="Kruys A."/>
            <person name="Hutchinson M.I."/>
            <person name="Powell A.J."/>
            <person name="Barry K."/>
            <person name="Miller A.N."/>
            <person name="Grigoriev I.V."/>
            <person name="Debuchy R."/>
            <person name="Gladieux P."/>
            <person name="Hiltunen Thoren M."/>
            <person name="Johannesson H."/>
        </authorList>
    </citation>
    <scope>NUCLEOTIDE SEQUENCE</scope>
    <source>
        <strain evidence="2">CBS 118394</strain>
    </source>
</reference>
<keyword evidence="1" id="KW-0812">Transmembrane</keyword>
<dbReference type="AlphaFoldDB" id="A0AAE0LXZ2"/>
<proteinExistence type="predicted"/>
<evidence type="ECO:0000256" key="1">
    <source>
        <dbReference type="SAM" id="Phobius"/>
    </source>
</evidence>
<dbReference type="Proteomes" id="UP001283341">
    <property type="component" value="Unassembled WGS sequence"/>
</dbReference>
<keyword evidence="1" id="KW-0472">Membrane</keyword>
<organism evidence="2 3">
    <name type="scientific">Apodospora peruviana</name>
    <dbReference type="NCBI Taxonomy" id="516989"/>
    <lineage>
        <taxon>Eukaryota</taxon>
        <taxon>Fungi</taxon>
        <taxon>Dikarya</taxon>
        <taxon>Ascomycota</taxon>
        <taxon>Pezizomycotina</taxon>
        <taxon>Sordariomycetes</taxon>
        <taxon>Sordariomycetidae</taxon>
        <taxon>Sordariales</taxon>
        <taxon>Lasiosphaeriaceae</taxon>
        <taxon>Apodospora</taxon>
    </lineage>
</organism>
<keyword evidence="1" id="KW-1133">Transmembrane helix</keyword>
<evidence type="ECO:0000313" key="2">
    <source>
        <dbReference type="EMBL" id="KAK3312016.1"/>
    </source>
</evidence>
<feature type="transmembrane region" description="Helical" evidence="1">
    <location>
        <begin position="175"/>
        <end position="194"/>
    </location>
</feature>